<protein>
    <submittedName>
        <fullName evidence="1">Uncharacterized protein</fullName>
    </submittedName>
</protein>
<evidence type="ECO:0000313" key="2">
    <source>
        <dbReference type="Proteomes" id="UP000823399"/>
    </source>
</evidence>
<accession>A0A9P7ET92</accession>
<evidence type="ECO:0000313" key="1">
    <source>
        <dbReference type="EMBL" id="KAG2086961.1"/>
    </source>
</evidence>
<gene>
    <name evidence="1" type="ORF">F5147DRAFT_790996</name>
</gene>
<dbReference type="AlphaFoldDB" id="A0A9P7ET92"/>
<keyword evidence="2" id="KW-1185">Reference proteome</keyword>
<dbReference type="EMBL" id="JABBWM010000138">
    <property type="protein sequence ID" value="KAG2086961.1"/>
    <property type="molecule type" value="Genomic_DNA"/>
</dbReference>
<feature type="non-terminal residue" evidence="1">
    <location>
        <position position="50"/>
    </location>
</feature>
<dbReference type="OrthoDB" id="21539at2759"/>
<feature type="non-terminal residue" evidence="1">
    <location>
        <position position="1"/>
    </location>
</feature>
<reference evidence="1" key="1">
    <citation type="journal article" date="2020" name="New Phytol.">
        <title>Comparative genomics reveals dynamic genome evolution in host specialist ectomycorrhizal fungi.</title>
        <authorList>
            <person name="Lofgren L.A."/>
            <person name="Nguyen N.H."/>
            <person name="Vilgalys R."/>
            <person name="Ruytinx J."/>
            <person name="Liao H.L."/>
            <person name="Branco S."/>
            <person name="Kuo A."/>
            <person name="LaButti K."/>
            <person name="Lipzen A."/>
            <person name="Andreopoulos W."/>
            <person name="Pangilinan J."/>
            <person name="Riley R."/>
            <person name="Hundley H."/>
            <person name="Na H."/>
            <person name="Barry K."/>
            <person name="Grigoriev I.V."/>
            <person name="Stajich J.E."/>
            <person name="Kennedy P.G."/>
        </authorList>
    </citation>
    <scope>NUCLEOTIDE SEQUENCE</scope>
    <source>
        <strain evidence="1">FC423</strain>
    </source>
</reference>
<sequence>RPPSEFIPPIQEPYQYIIFCASEVKDLAVDEPAPPSLCSVHDDPVVLWVS</sequence>
<dbReference type="GeneID" id="64705321"/>
<dbReference type="Gene3D" id="2.30.30.100">
    <property type="match status" value="1"/>
</dbReference>
<proteinExistence type="predicted"/>
<comment type="caution">
    <text evidence="1">The sequence shown here is derived from an EMBL/GenBank/DDBJ whole genome shotgun (WGS) entry which is preliminary data.</text>
</comment>
<organism evidence="1 2">
    <name type="scientific">Suillus discolor</name>
    <dbReference type="NCBI Taxonomy" id="1912936"/>
    <lineage>
        <taxon>Eukaryota</taxon>
        <taxon>Fungi</taxon>
        <taxon>Dikarya</taxon>
        <taxon>Basidiomycota</taxon>
        <taxon>Agaricomycotina</taxon>
        <taxon>Agaricomycetes</taxon>
        <taxon>Agaricomycetidae</taxon>
        <taxon>Boletales</taxon>
        <taxon>Suillineae</taxon>
        <taxon>Suillaceae</taxon>
        <taxon>Suillus</taxon>
    </lineage>
</organism>
<dbReference type="Proteomes" id="UP000823399">
    <property type="component" value="Unassembled WGS sequence"/>
</dbReference>
<name>A0A9P7ET92_9AGAM</name>
<dbReference type="RefSeq" id="XP_041285052.1">
    <property type="nucleotide sequence ID" value="XM_041443062.1"/>
</dbReference>